<dbReference type="Pfam" id="PF18895">
    <property type="entry name" value="T4SS_pilin"/>
    <property type="match status" value="1"/>
</dbReference>
<reference evidence="2 3" key="1">
    <citation type="submission" date="2017-09" db="EMBL/GenBank/DDBJ databases">
        <title>Depth-based differentiation of microbial function through sediment-hosted aquifers and enrichment of novel symbionts in the deep terrestrial subsurface.</title>
        <authorList>
            <person name="Probst A.J."/>
            <person name="Ladd B."/>
            <person name="Jarett J.K."/>
            <person name="Geller-Mcgrath D.E."/>
            <person name="Sieber C.M."/>
            <person name="Emerson J.B."/>
            <person name="Anantharaman K."/>
            <person name="Thomas B.C."/>
            <person name="Malmstrom R."/>
            <person name="Stieglmeier M."/>
            <person name="Klingl A."/>
            <person name="Woyke T."/>
            <person name="Ryan C.M."/>
            <person name="Banfield J.F."/>
        </authorList>
    </citation>
    <scope>NUCLEOTIDE SEQUENCE [LARGE SCALE GENOMIC DNA]</scope>
    <source>
        <strain evidence="2">CG10_big_fil_rev_8_21_14_0_10_31_9</strain>
    </source>
</reference>
<keyword evidence="1" id="KW-0472">Membrane</keyword>
<comment type="caution">
    <text evidence="2">The sequence shown here is derived from an EMBL/GenBank/DDBJ whole genome shotgun (WGS) entry which is preliminary data.</text>
</comment>
<sequence length="122" mass="13172">MKMIMKKFLGSVALLSLLILPSLVLIDTAYAQVGPPDAQQVYIQTYGDVINIIETIADWMLGILLTLAVIFLIYAAFLYLTAAGDSTKIDKAKVIIVYAVVAIVVALLAQGIVLVAQSFVKK</sequence>
<feature type="transmembrane region" description="Helical" evidence="1">
    <location>
        <begin position="59"/>
        <end position="82"/>
    </location>
</feature>
<evidence type="ECO:0000313" key="2">
    <source>
        <dbReference type="EMBL" id="PIR44111.1"/>
    </source>
</evidence>
<keyword evidence="1" id="KW-0812">Transmembrane</keyword>
<organism evidence="2 3">
    <name type="scientific">Candidatus Wolfebacteria bacterium CG10_big_fil_rev_8_21_14_0_10_31_9</name>
    <dbReference type="NCBI Taxonomy" id="1975070"/>
    <lineage>
        <taxon>Bacteria</taxon>
        <taxon>Candidatus Wolfeibacteriota</taxon>
    </lineage>
</organism>
<gene>
    <name evidence="2" type="ORF">COV23_01600</name>
</gene>
<dbReference type="Proteomes" id="UP000231602">
    <property type="component" value="Unassembled WGS sequence"/>
</dbReference>
<evidence type="ECO:0000256" key="1">
    <source>
        <dbReference type="SAM" id="Phobius"/>
    </source>
</evidence>
<accession>A0A2H0RC51</accession>
<protein>
    <submittedName>
        <fullName evidence="2">Uncharacterized protein</fullName>
    </submittedName>
</protein>
<keyword evidence="1" id="KW-1133">Transmembrane helix</keyword>
<proteinExistence type="predicted"/>
<dbReference type="AlphaFoldDB" id="A0A2H0RC51"/>
<feature type="transmembrane region" description="Helical" evidence="1">
    <location>
        <begin position="94"/>
        <end position="120"/>
    </location>
</feature>
<evidence type="ECO:0000313" key="3">
    <source>
        <dbReference type="Proteomes" id="UP000231602"/>
    </source>
</evidence>
<dbReference type="InterPro" id="IPR043993">
    <property type="entry name" value="T4SS_pilin"/>
</dbReference>
<name>A0A2H0RC51_9BACT</name>
<dbReference type="EMBL" id="PCXV01000025">
    <property type="protein sequence ID" value="PIR44111.1"/>
    <property type="molecule type" value="Genomic_DNA"/>
</dbReference>